<dbReference type="InterPro" id="IPR020846">
    <property type="entry name" value="MFS_dom"/>
</dbReference>
<feature type="transmembrane region" description="Helical" evidence="6">
    <location>
        <begin position="129"/>
        <end position="147"/>
    </location>
</feature>
<dbReference type="InterPro" id="IPR011701">
    <property type="entry name" value="MFS"/>
</dbReference>
<dbReference type="GO" id="GO:0022857">
    <property type="term" value="F:transmembrane transporter activity"/>
    <property type="evidence" value="ECO:0007669"/>
    <property type="project" value="InterPro"/>
</dbReference>
<feature type="transmembrane region" description="Helical" evidence="6">
    <location>
        <begin position="272"/>
        <end position="293"/>
    </location>
</feature>
<feature type="domain" description="Major facilitator superfamily (MFS) profile" evidence="7">
    <location>
        <begin position="26"/>
        <end position="420"/>
    </location>
</feature>
<dbReference type="PROSITE" id="PS50850">
    <property type="entry name" value="MFS"/>
    <property type="match status" value="1"/>
</dbReference>
<evidence type="ECO:0000313" key="8">
    <source>
        <dbReference type="EMBL" id="CAG4883673.1"/>
    </source>
</evidence>
<reference evidence="8" key="1">
    <citation type="submission" date="2021-04" db="EMBL/GenBank/DDBJ databases">
        <authorList>
            <person name="Hornung B."/>
        </authorList>
    </citation>
    <scope>NUCLEOTIDE SEQUENCE</scope>
    <source>
        <strain evidence="8">G5G6</strain>
    </source>
</reference>
<accession>A0A916N089</accession>
<dbReference type="Pfam" id="PF07690">
    <property type="entry name" value="MFS_1"/>
    <property type="match status" value="1"/>
</dbReference>
<sequence>MTKLSVAQAQEPIGKIAETSRAFAWLVFALTIGLLLSDYMSRQVINVVFPLLKAEWSLSDKQLGLLGGIVPLMVGILTVPLSFLADRLGRVRSIVLMAALWSLATLASGMAQGYGEMLMARTVIGLGEAAYGSVGLAVIFSVFPVHWRSTLSGIYGGAALLGAVIGLAIGGKLAAALGWRGAFDLIAVFGFILVGLYMTFVREAKLGQTTTSRRAELGGLNRRDLVAALFKTPSVLYTYLGSGAQLFITGALIVWTPTYFGRYYHLPTEKAAIMAAGFILMSGLGMGICGNIADRLARNHPSRKLLACIVYSILSFFLLALAFRLPPGPAQLVLLGFGIFVSSGTWGPTTAVVANLTPMAMHSTSMAVLTLINNLLGLFPGPFVTGLLSDKLGLDVAFQWMPLACIVSTVALTMAWRHYDADLLRKRTQAAR</sequence>
<keyword evidence="5 6" id="KW-0472">Membrane</keyword>
<evidence type="ECO:0000256" key="1">
    <source>
        <dbReference type="ARBA" id="ARBA00004141"/>
    </source>
</evidence>
<feature type="transmembrane region" description="Helical" evidence="6">
    <location>
        <begin position="62"/>
        <end position="84"/>
    </location>
</feature>
<feature type="transmembrane region" description="Helical" evidence="6">
    <location>
        <begin position="181"/>
        <end position="200"/>
    </location>
</feature>
<protein>
    <submittedName>
        <fullName evidence="8">Major facilitator superfamily MFS 1</fullName>
    </submittedName>
</protein>
<keyword evidence="9" id="KW-1185">Reference proteome</keyword>
<dbReference type="InterPro" id="IPR036259">
    <property type="entry name" value="MFS_trans_sf"/>
</dbReference>
<dbReference type="AlphaFoldDB" id="A0A916N089"/>
<comment type="subcellular location">
    <subcellularLocation>
        <location evidence="1">Membrane</location>
        <topology evidence="1">Multi-pass membrane protein</topology>
    </subcellularLocation>
</comment>
<feature type="transmembrane region" description="Helical" evidence="6">
    <location>
        <begin position="400"/>
        <end position="419"/>
    </location>
</feature>
<keyword evidence="4 6" id="KW-1133">Transmembrane helix</keyword>
<evidence type="ECO:0000256" key="2">
    <source>
        <dbReference type="ARBA" id="ARBA00022448"/>
    </source>
</evidence>
<dbReference type="Gene3D" id="1.20.1250.20">
    <property type="entry name" value="MFS general substrate transporter like domains"/>
    <property type="match status" value="2"/>
</dbReference>
<dbReference type="InterPro" id="IPR044770">
    <property type="entry name" value="MFS_spinster-like"/>
</dbReference>
<dbReference type="GO" id="GO:0016020">
    <property type="term" value="C:membrane"/>
    <property type="evidence" value="ECO:0007669"/>
    <property type="project" value="UniProtKB-SubCell"/>
</dbReference>
<keyword evidence="2" id="KW-0813">Transport</keyword>
<feature type="transmembrane region" description="Helical" evidence="6">
    <location>
        <begin position="236"/>
        <end position="260"/>
    </location>
</feature>
<evidence type="ECO:0000256" key="4">
    <source>
        <dbReference type="ARBA" id="ARBA00022989"/>
    </source>
</evidence>
<evidence type="ECO:0000259" key="7">
    <source>
        <dbReference type="PROSITE" id="PS50850"/>
    </source>
</evidence>
<feature type="transmembrane region" description="Helical" evidence="6">
    <location>
        <begin position="332"/>
        <end position="354"/>
    </location>
</feature>
<organism evidence="8 9">
    <name type="scientific">Georgfuchsia toluolica</name>
    <dbReference type="NCBI Taxonomy" id="424218"/>
    <lineage>
        <taxon>Bacteria</taxon>
        <taxon>Pseudomonadati</taxon>
        <taxon>Pseudomonadota</taxon>
        <taxon>Betaproteobacteria</taxon>
        <taxon>Nitrosomonadales</taxon>
        <taxon>Sterolibacteriaceae</taxon>
        <taxon>Georgfuchsia</taxon>
    </lineage>
</organism>
<dbReference type="PANTHER" id="PTHR23505:SF79">
    <property type="entry name" value="PROTEIN SPINSTER"/>
    <property type="match status" value="1"/>
</dbReference>
<evidence type="ECO:0000256" key="5">
    <source>
        <dbReference type="ARBA" id="ARBA00023136"/>
    </source>
</evidence>
<feature type="transmembrane region" description="Helical" evidence="6">
    <location>
        <begin position="91"/>
        <end position="109"/>
    </location>
</feature>
<comment type="caution">
    <text evidence="8">The sequence shown here is derived from an EMBL/GenBank/DDBJ whole genome shotgun (WGS) entry which is preliminary data.</text>
</comment>
<keyword evidence="3 6" id="KW-0812">Transmembrane</keyword>
<feature type="transmembrane region" description="Helical" evidence="6">
    <location>
        <begin position="305"/>
        <end position="326"/>
    </location>
</feature>
<dbReference type="EMBL" id="CAJQUM010000001">
    <property type="protein sequence ID" value="CAG4883673.1"/>
    <property type="molecule type" value="Genomic_DNA"/>
</dbReference>
<name>A0A916N089_9PROT</name>
<proteinExistence type="predicted"/>
<dbReference type="Proteomes" id="UP000742786">
    <property type="component" value="Unassembled WGS sequence"/>
</dbReference>
<feature type="transmembrane region" description="Helical" evidence="6">
    <location>
        <begin position="154"/>
        <end position="175"/>
    </location>
</feature>
<evidence type="ECO:0000256" key="3">
    <source>
        <dbReference type="ARBA" id="ARBA00022692"/>
    </source>
</evidence>
<evidence type="ECO:0000256" key="6">
    <source>
        <dbReference type="SAM" id="Phobius"/>
    </source>
</evidence>
<feature type="transmembrane region" description="Helical" evidence="6">
    <location>
        <begin position="22"/>
        <end position="42"/>
    </location>
</feature>
<evidence type="ECO:0000313" key="9">
    <source>
        <dbReference type="Proteomes" id="UP000742786"/>
    </source>
</evidence>
<feature type="transmembrane region" description="Helical" evidence="6">
    <location>
        <begin position="366"/>
        <end position="388"/>
    </location>
</feature>
<dbReference type="SUPFAM" id="SSF103473">
    <property type="entry name" value="MFS general substrate transporter"/>
    <property type="match status" value="1"/>
</dbReference>
<dbReference type="PANTHER" id="PTHR23505">
    <property type="entry name" value="SPINSTER"/>
    <property type="match status" value="1"/>
</dbReference>
<dbReference type="RefSeq" id="WP_220635609.1">
    <property type="nucleotide sequence ID" value="NZ_CAJQUM010000001.1"/>
</dbReference>
<gene>
    <name evidence="8" type="ORF">GTOL_11556</name>
</gene>